<dbReference type="Proteomes" id="UP000507222">
    <property type="component" value="Unassembled WGS sequence"/>
</dbReference>
<dbReference type="Proteomes" id="UP000507245">
    <property type="component" value="Unassembled WGS sequence"/>
</dbReference>
<protein>
    <submittedName>
        <fullName evidence="1">Uncharacterized protein</fullName>
    </submittedName>
</protein>
<evidence type="ECO:0000313" key="4">
    <source>
        <dbReference type="Proteomes" id="UP000507245"/>
    </source>
</evidence>
<proteinExistence type="predicted"/>
<dbReference type="AlphaFoldDB" id="A0A6J5UHJ1"/>
<evidence type="ECO:0000313" key="3">
    <source>
        <dbReference type="Proteomes" id="UP000507222"/>
    </source>
</evidence>
<reference evidence="4" key="1">
    <citation type="journal article" date="2020" name="Genome Biol.">
        <title>Gamete binning: chromosome-level and haplotype-resolved genome assembly enabled by high-throughput single-cell sequencing of gamete genomes.</title>
        <authorList>
            <person name="Campoy J.A."/>
            <person name="Sun H."/>
            <person name="Goel M."/>
            <person name="Jiao W.-B."/>
            <person name="Folz-Donahue K."/>
            <person name="Wang N."/>
            <person name="Rubio M."/>
            <person name="Liu C."/>
            <person name="Kukat C."/>
            <person name="Ruiz D."/>
            <person name="Huettel B."/>
            <person name="Schneeberger K."/>
        </authorList>
    </citation>
    <scope>NUCLEOTIDE SEQUENCE [LARGE SCALE GENOMIC DNA]</scope>
    <source>
        <strain evidence="4">cv. Rojo Pasion</strain>
    </source>
</reference>
<gene>
    <name evidence="1" type="ORF">CURHAP_LOCUS24540</name>
    <name evidence="2" type="ORF">ORAREDHAP_LOCUS24114</name>
</gene>
<dbReference type="EMBL" id="CAEKKB010000004">
    <property type="protein sequence ID" value="CAB4306002.1"/>
    <property type="molecule type" value="Genomic_DNA"/>
</dbReference>
<evidence type="ECO:0000313" key="1">
    <source>
        <dbReference type="EMBL" id="CAB4275613.1"/>
    </source>
</evidence>
<evidence type="ECO:0000313" key="2">
    <source>
        <dbReference type="EMBL" id="CAB4306002.1"/>
    </source>
</evidence>
<reference evidence="1 3" key="2">
    <citation type="submission" date="2020-05" db="EMBL/GenBank/DDBJ databases">
        <authorList>
            <person name="Campoy J."/>
            <person name="Schneeberger K."/>
            <person name="Spophaly S."/>
        </authorList>
    </citation>
    <scope>NUCLEOTIDE SEQUENCE [LARGE SCALE GENOMIC DNA]</scope>
    <source>
        <strain evidence="1">PruArmRojPasFocal</strain>
    </source>
</reference>
<accession>A0A6J5UHJ1</accession>
<sequence length="59" mass="6994">MEWTLKEWTSERHTWDENGMRPSGFQIPPLSSYFLFVVKNYPVGSSRVILGCFFFFITL</sequence>
<dbReference type="EMBL" id="CAEKDK010000004">
    <property type="protein sequence ID" value="CAB4275613.1"/>
    <property type="molecule type" value="Genomic_DNA"/>
</dbReference>
<keyword evidence="4" id="KW-1185">Reference proteome</keyword>
<name>A0A6J5UHJ1_PRUAR</name>
<organism evidence="1 3">
    <name type="scientific">Prunus armeniaca</name>
    <name type="common">Apricot</name>
    <name type="synonym">Armeniaca vulgaris</name>
    <dbReference type="NCBI Taxonomy" id="36596"/>
    <lineage>
        <taxon>Eukaryota</taxon>
        <taxon>Viridiplantae</taxon>
        <taxon>Streptophyta</taxon>
        <taxon>Embryophyta</taxon>
        <taxon>Tracheophyta</taxon>
        <taxon>Spermatophyta</taxon>
        <taxon>Magnoliopsida</taxon>
        <taxon>eudicotyledons</taxon>
        <taxon>Gunneridae</taxon>
        <taxon>Pentapetalae</taxon>
        <taxon>rosids</taxon>
        <taxon>fabids</taxon>
        <taxon>Rosales</taxon>
        <taxon>Rosaceae</taxon>
        <taxon>Amygdaloideae</taxon>
        <taxon>Amygdaleae</taxon>
        <taxon>Prunus</taxon>
    </lineage>
</organism>